<accession>A0ABN1K8N5</accession>
<evidence type="ECO:0000313" key="2">
    <source>
        <dbReference type="Proteomes" id="UP001500279"/>
    </source>
</evidence>
<proteinExistence type="predicted"/>
<keyword evidence="2" id="KW-1185">Reference proteome</keyword>
<sequence length="74" mass="8584">MRDIQSLSNPFMMMTDPEVILQAIERSDRLNRLQRRVCRPLDRPLIPKIGGVADFDAEIDHEPDMELSDEFLAD</sequence>
<organism evidence="1 2">
    <name type="scientific">Ideonella azotifigens</name>
    <dbReference type="NCBI Taxonomy" id="513160"/>
    <lineage>
        <taxon>Bacteria</taxon>
        <taxon>Pseudomonadati</taxon>
        <taxon>Pseudomonadota</taxon>
        <taxon>Betaproteobacteria</taxon>
        <taxon>Burkholderiales</taxon>
        <taxon>Sphaerotilaceae</taxon>
        <taxon>Ideonella</taxon>
    </lineage>
</organism>
<protein>
    <recommendedName>
        <fullName evidence="3">Prevent-host-death protein</fullName>
    </recommendedName>
</protein>
<dbReference type="EMBL" id="BAAAEW010000025">
    <property type="protein sequence ID" value="GAA0758525.1"/>
    <property type="molecule type" value="Genomic_DNA"/>
</dbReference>
<evidence type="ECO:0008006" key="3">
    <source>
        <dbReference type="Google" id="ProtNLM"/>
    </source>
</evidence>
<dbReference type="RefSeq" id="WP_141284445.1">
    <property type="nucleotide sequence ID" value="NZ_BAAAEW010000025.1"/>
</dbReference>
<evidence type="ECO:0000313" key="1">
    <source>
        <dbReference type="EMBL" id="GAA0758525.1"/>
    </source>
</evidence>
<dbReference type="Proteomes" id="UP001500279">
    <property type="component" value="Unassembled WGS sequence"/>
</dbReference>
<name>A0ABN1K8N5_9BURK</name>
<gene>
    <name evidence="1" type="ORF">GCM10009107_39140</name>
</gene>
<reference evidence="1 2" key="1">
    <citation type="journal article" date="2019" name="Int. J. Syst. Evol. Microbiol.">
        <title>The Global Catalogue of Microorganisms (GCM) 10K type strain sequencing project: providing services to taxonomists for standard genome sequencing and annotation.</title>
        <authorList>
            <consortium name="The Broad Institute Genomics Platform"/>
            <consortium name="The Broad Institute Genome Sequencing Center for Infectious Disease"/>
            <person name="Wu L."/>
            <person name="Ma J."/>
        </authorList>
    </citation>
    <scope>NUCLEOTIDE SEQUENCE [LARGE SCALE GENOMIC DNA]</scope>
    <source>
        <strain evidence="1 2">JCM 15503</strain>
    </source>
</reference>
<comment type="caution">
    <text evidence="1">The sequence shown here is derived from an EMBL/GenBank/DDBJ whole genome shotgun (WGS) entry which is preliminary data.</text>
</comment>